<dbReference type="Gene3D" id="1.10.10.60">
    <property type="entry name" value="Homeodomain-like"/>
    <property type="match status" value="1"/>
</dbReference>
<dbReference type="Pfam" id="PF13837">
    <property type="entry name" value="Myb_DNA-bind_4"/>
    <property type="match status" value="1"/>
</dbReference>
<feature type="compositionally biased region" description="Basic and acidic residues" evidence="7">
    <location>
        <begin position="199"/>
        <end position="212"/>
    </location>
</feature>
<keyword evidence="3" id="KW-0175">Coiled coil</keyword>
<feature type="compositionally biased region" description="Basic and acidic residues" evidence="7">
    <location>
        <begin position="278"/>
        <end position="297"/>
    </location>
</feature>
<dbReference type="PANTHER" id="PTHR31307">
    <property type="entry name" value="TRIHELIX TRANSCRIPTION FACTOR ASIL2"/>
    <property type="match status" value="1"/>
</dbReference>
<evidence type="ECO:0000256" key="1">
    <source>
        <dbReference type="ARBA" id="ARBA00004123"/>
    </source>
</evidence>
<evidence type="ECO:0000256" key="6">
    <source>
        <dbReference type="ARBA" id="ARBA00023242"/>
    </source>
</evidence>
<dbReference type="InterPro" id="IPR044823">
    <property type="entry name" value="ASIL1/2-like"/>
</dbReference>
<feature type="region of interest" description="Disordered" evidence="7">
    <location>
        <begin position="271"/>
        <end position="297"/>
    </location>
</feature>
<dbReference type="PANTHER" id="PTHR31307:SF4">
    <property type="entry name" value="TRIHELIX TRANSCRIPTION FACTOR ASIL2"/>
    <property type="match status" value="1"/>
</dbReference>
<evidence type="ECO:0000313" key="9">
    <source>
        <dbReference type="EMBL" id="KAJ0983778.1"/>
    </source>
</evidence>
<dbReference type="OrthoDB" id="2019351at2759"/>
<reference evidence="9" key="2">
    <citation type="journal article" date="2022" name="Hortic Res">
        <title>The genome of Dioscorea zingiberensis sheds light on the biosynthesis, origin and evolution of the medicinally important diosgenin saponins.</title>
        <authorList>
            <person name="Li Y."/>
            <person name="Tan C."/>
            <person name="Li Z."/>
            <person name="Guo J."/>
            <person name="Li S."/>
            <person name="Chen X."/>
            <person name="Wang C."/>
            <person name="Dai X."/>
            <person name="Yang H."/>
            <person name="Song W."/>
            <person name="Hou L."/>
            <person name="Xu J."/>
            <person name="Tong Z."/>
            <person name="Xu A."/>
            <person name="Yuan X."/>
            <person name="Wang W."/>
            <person name="Yang Q."/>
            <person name="Chen L."/>
            <person name="Sun Z."/>
            <person name="Wang K."/>
            <person name="Pan B."/>
            <person name="Chen J."/>
            <person name="Bao Y."/>
            <person name="Liu F."/>
            <person name="Qi X."/>
            <person name="Gang D.R."/>
            <person name="Wen J."/>
            <person name="Li J."/>
        </authorList>
    </citation>
    <scope>NUCLEOTIDE SEQUENCE</scope>
    <source>
        <strain evidence="9">Dzin_1.0</strain>
    </source>
</reference>
<evidence type="ECO:0000313" key="10">
    <source>
        <dbReference type="Proteomes" id="UP001085076"/>
    </source>
</evidence>
<reference evidence="9" key="1">
    <citation type="submission" date="2021-03" db="EMBL/GenBank/DDBJ databases">
        <authorList>
            <person name="Li Z."/>
            <person name="Yang C."/>
        </authorList>
    </citation>
    <scope>NUCLEOTIDE SEQUENCE</scope>
    <source>
        <strain evidence="9">Dzin_1.0</strain>
        <tissue evidence="9">Leaf</tissue>
    </source>
</reference>
<dbReference type="AlphaFoldDB" id="A0A9D5HP64"/>
<protein>
    <recommendedName>
        <fullName evidence="8">Myb/SANT-like DNA-binding domain-containing protein</fullName>
    </recommendedName>
</protein>
<feature type="region of interest" description="Disordered" evidence="7">
    <location>
        <begin position="157"/>
        <end position="212"/>
    </location>
</feature>
<keyword evidence="6" id="KW-0539">Nucleus</keyword>
<evidence type="ECO:0000256" key="2">
    <source>
        <dbReference type="ARBA" id="ARBA00023015"/>
    </source>
</evidence>
<keyword evidence="2" id="KW-0805">Transcription regulation</keyword>
<keyword evidence="4" id="KW-0238">DNA-binding</keyword>
<feature type="domain" description="Myb/SANT-like DNA-binding" evidence="8">
    <location>
        <begin position="62"/>
        <end position="152"/>
    </location>
</feature>
<dbReference type="EMBL" id="JAGGNH010000001">
    <property type="protein sequence ID" value="KAJ0983778.1"/>
    <property type="molecule type" value="Genomic_DNA"/>
</dbReference>
<evidence type="ECO:0000256" key="5">
    <source>
        <dbReference type="ARBA" id="ARBA00023163"/>
    </source>
</evidence>
<feature type="compositionally biased region" description="Low complexity" evidence="7">
    <location>
        <begin position="29"/>
        <end position="49"/>
    </location>
</feature>
<dbReference type="FunFam" id="1.10.10.60:FF:000104">
    <property type="entry name" value="trihelix transcription factor ASIL2"/>
    <property type="match status" value="1"/>
</dbReference>
<proteinExistence type="predicted"/>
<keyword evidence="5" id="KW-0804">Transcription</keyword>
<dbReference type="InterPro" id="IPR044822">
    <property type="entry name" value="Myb_DNA-bind_4"/>
</dbReference>
<keyword evidence="10" id="KW-1185">Reference proteome</keyword>
<feature type="region of interest" description="Disordered" evidence="7">
    <location>
        <begin position="1"/>
        <end position="64"/>
    </location>
</feature>
<dbReference type="GO" id="GO:0005634">
    <property type="term" value="C:nucleus"/>
    <property type="evidence" value="ECO:0007669"/>
    <property type="project" value="UniProtKB-SubCell"/>
</dbReference>
<sequence>MDDDEDAGSRSESRSPIPAPNGDGAVTIAAAAPTPAPQHQQQTLTLALPIQRPTPSSSSREDCWSEGATSALIDAWGERFLDLSRGNLKQKHWQEVADAVSSRDDYTKTPRTDVQCKNRIDTLKKKYKMEKSKISSSPAYRTPWPFFDRLDLLLGPSHKPVPPKPVRKRTATTTPPPPPPLGEEEEDDESSGSLPPARVGRDRDRDRDGRIEGVRAVAKAVARLGEVYERVERGRMEMEAEAERRRMVFFKEIENQRVQFYKKAQMEIIKFKKKRPRRGGDEDDHHHQHRDHAANQH</sequence>
<evidence type="ECO:0000256" key="4">
    <source>
        <dbReference type="ARBA" id="ARBA00023125"/>
    </source>
</evidence>
<evidence type="ECO:0000256" key="3">
    <source>
        <dbReference type="ARBA" id="ARBA00023054"/>
    </source>
</evidence>
<accession>A0A9D5HP64</accession>
<evidence type="ECO:0000256" key="7">
    <source>
        <dbReference type="SAM" id="MobiDB-lite"/>
    </source>
</evidence>
<name>A0A9D5HP64_9LILI</name>
<dbReference type="Proteomes" id="UP001085076">
    <property type="component" value="Miscellaneous, Linkage group lg01"/>
</dbReference>
<organism evidence="9 10">
    <name type="scientific">Dioscorea zingiberensis</name>
    <dbReference type="NCBI Taxonomy" id="325984"/>
    <lineage>
        <taxon>Eukaryota</taxon>
        <taxon>Viridiplantae</taxon>
        <taxon>Streptophyta</taxon>
        <taxon>Embryophyta</taxon>
        <taxon>Tracheophyta</taxon>
        <taxon>Spermatophyta</taxon>
        <taxon>Magnoliopsida</taxon>
        <taxon>Liliopsida</taxon>
        <taxon>Dioscoreales</taxon>
        <taxon>Dioscoreaceae</taxon>
        <taxon>Dioscorea</taxon>
    </lineage>
</organism>
<gene>
    <name evidence="9" type="ORF">J5N97_002134</name>
</gene>
<comment type="subcellular location">
    <subcellularLocation>
        <location evidence="1">Nucleus</location>
    </subcellularLocation>
</comment>
<comment type="caution">
    <text evidence="9">The sequence shown here is derived from an EMBL/GenBank/DDBJ whole genome shotgun (WGS) entry which is preliminary data.</text>
</comment>
<dbReference type="GO" id="GO:0000976">
    <property type="term" value="F:transcription cis-regulatory region binding"/>
    <property type="evidence" value="ECO:0007669"/>
    <property type="project" value="TreeGrafter"/>
</dbReference>
<evidence type="ECO:0000259" key="8">
    <source>
        <dbReference type="Pfam" id="PF13837"/>
    </source>
</evidence>